<evidence type="ECO:0000256" key="2">
    <source>
        <dbReference type="SAM" id="Phobius"/>
    </source>
</evidence>
<proteinExistence type="predicted"/>
<sequence>MELSNHEYVHSSKTNTYRRRSKSLNDKIESGKNYSYIHHGKRHHSPPPRHAHHQPVMKFNTDMWMQDFRETVIKKLFKEERFKAFQKRRGLENVMDVSDDEGWEEQQKATSIIGAYCSFRFIDNSTAFTTSIGYVNGIWHIIKGFVCLGGLYGAIAQNRNMVHLFAVIISVTAMIHLVFGIGLAIVGMKNSDTLVNLCLQKAASNDTWDPEQHWLKPFDKRADEPTNTTVTNNTKLICETAVKWYLAFFIIFTAIAIILTRFTLFYKASVFIVKSSAEFYDPRVLTVNLNQNDH</sequence>
<evidence type="ECO:0000256" key="1">
    <source>
        <dbReference type="SAM" id="MobiDB-lite"/>
    </source>
</evidence>
<keyword evidence="4" id="KW-1185">Reference proteome</keyword>
<evidence type="ECO:0000313" key="4">
    <source>
        <dbReference type="Proteomes" id="UP000789759"/>
    </source>
</evidence>
<name>A0A9N8ZR36_9GLOM</name>
<comment type="caution">
    <text evidence="3">The sequence shown here is derived from an EMBL/GenBank/DDBJ whole genome shotgun (WGS) entry which is preliminary data.</text>
</comment>
<feature type="transmembrane region" description="Helical" evidence="2">
    <location>
        <begin position="244"/>
        <end position="266"/>
    </location>
</feature>
<feature type="transmembrane region" description="Helical" evidence="2">
    <location>
        <begin position="137"/>
        <end position="155"/>
    </location>
</feature>
<accession>A0A9N8ZR36</accession>
<feature type="transmembrane region" description="Helical" evidence="2">
    <location>
        <begin position="162"/>
        <end position="186"/>
    </location>
</feature>
<feature type="region of interest" description="Disordered" evidence="1">
    <location>
        <begin position="1"/>
        <end position="23"/>
    </location>
</feature>
<gene>
    <name evidence="3" type="ORF">CPELLU_LOCUS2592</name>
</gene>
<keyword evidence="2" id="KW-0472">Membrane</keyword>
<keyword evidence="2" id="KW-1133">Transmembrane helix</keyword>
<dbReference type="EMBL" id="CAJVQA010001138">
    <property type="protein sequence ID" value="CAG8504028.1"/>
    <property type="molecule type" value="Genomic_DNA"/>
</dbReference>
<dbReference type="AlphaFoldDB" id="A0A9N8ZR36"/>
<feature type="compositionally biased region" description="Basic and acidic residues" evidence="1">
    <location>
        <begin position="1"/>
        <end position="10"/>
    </location>
</feature>
<evidence type="ECO:0000313" key="3">
    <source>
        <dbReference type="EMBL" id="CAG8504028.1"/>
    </source>
</evidence>
<organism evidence="3 4">
    <name type="scientific">Cetraspora pellucida</name>
    <dbReference type="NCBI Taxonomy" id="1433469"/>
    <lineage>
        <taxon>Eukaryota</taxon>
        <taxon>Fungi</taxon>
        <taxon>Fungi incertae sedis</taxon>
        <taxon>Mucoromycota</taxon>
        <taxon>Glomeromycotina</taxon>
        <taxon>Glomeromycetes</taxon>
        <taxon>Diversisporales</taxon>
        <taxon>Gigasporaceae</taxon>
        <taxon>Cetraspora</taxon>
    </lineage>
</organism>
<dbReference type="OrthoDB" id="2399198at2759"/>
<dbReference type="Proteomes" id="UP000789759">
    <property type="component" value="Unassembled WGS sequence"/>
</dbReference>
<reference evidence="3" key="1">
    <citation type="submission" date="2021-06" db="EMBL/GenBank/DDBJ databases">
        <authorList>
            <person name="Kallberg Y."/>
            <person name="Tangrot J."/>
            <person name="Rosling A."/>
        </authorList>
    </citation>
    <scope>NUCLEOTIDE SEQUENCE</scope>
    <source>
        <strain evidence="3">FL966</strain>
    </source>
</reference>
<protein>
    <submittedName>
        <fullName evidence="3">10876_t:CDS:1</fullName>
    </submittedName>
</protein>
<keyword evidence="2" id="KW-0812">Transmembrane</keyword>